<name>A0A1S2Q7Q1_9ACTN</name>
<protein>
    <submittedName>
        <fullName evidence="1">Uncharacterized protein</fullName>
    </submittedName>
</protein>
<dbReference type="EMBL" id="MLYP01000002">
    <property type="protein sequence ID" value="OIK01566.1"/>
    <property type="molecule type" value="Genomic_DNA"/>
</dbReference>
<dbReference type="AlphaFoldDB" id="A0A1S2Q7Q1"/>
<sequence length="84" mass="9117">MTSRAAVHAVGVTPTGTAIAWRATEATSASAFGLLETVPEEDGLPVGITCRVLERQLREQYADLATYVRRNEDRLLTVREESAA</sequence>
<organism evidence="1 2">
    <name type="scientific">Streptomyces colonosanans</name>
    <dbReference type="NCBI Taxonomy" id="1428652"/>
    <lineage>
        <taxon>Bacteria</taxon>
        <taxon>Bacillati</taxon>
        <taxon>Actinomycetota</taxon>
        <taxon>Actinomycetes</taxon>
        <taxon>Kitasatosporales</taxon>
        <taxon>Streptomycetaceae</taxon>
        <taxon>Streptomyces</taxon>
    </lineage>
</organism>
<proteinExistence type="predicted"/>
<keyword evidence="2" id="KW-1185">Reference proteome</keyword>
<accession>A0A1S2Q7Q1</accession>
<reference evidence="1 2" key="1">
    <citation type="submission" date="2016-10" db="EMBL/GenBank/DDBJ databases">
        <title>Genome sequence of Streptomyces sp. MUSC 93.</title>
        <authorList>
            <person name="Lee L.-H."/>
            <person name="Ser H.-L."/>
            <person name="Law J.W.-F."/>
        </authorList>
    </citation>
    <scope>NUCLEOTIDE SEQUENCE [LARGE SCALE GENOMIC DNA]</scope>
    <source>
        <strain evidence="1 2">MUSC 93</strain>
    </source>
</reference>
<comment type="caution">
    <text evidence="1">The sequence shown here is derived from an EMBL/GenBank/DDBJ whole genome shotgun (WGS) entry which is preliminary data.</text>
</comment>
<dbReference type="STRING" id="1428652.BIV24_00595"/>
<dbReference type="Proteomes" id="UP000179935">
    <property type="component" value="Unassembled WGS sequence"/>
</dbReference>
<gene>
    <name evidence="1" type="ORF">BIV24_00595</name>
</gene>
<evidence type="ECO:0000313" key="1">
    <source>
        <dbReference type="EMBL" id="OIK01566.1"/>
    </source>
</evidence>
<evidence type="ECO:0000313" key="2">
    <source>
        <dbReference type="Proteomes" id="UP000179935"/>
    </source>
</evidence>